<dbReference type="RefSeq" id="WP_203572280.1">
    <property type="nucleotide sequence ID" value="NZ_WOFE01000013.1"/>
</dbReference>
<keyword evidence="2" id="KW-0121">Carboxypeptidase</keyword>
<dbReference type="Gene3D" id="3.30.1380.10">
    <property type="match status" value="1"/>
</dbReference>
<dbReference type="Pfam" id="PF02557">
    <property type="entry name" value="VanY"/>
    <property type="match status" value="1"/>
</dbReference>
<dbReference type="PANTHER" id="PTHR34385:SF1">
    <property type="entry name" value="PEPTIDOGLYCAN L-ALANYL-D-GLUTAMATE ENDOPEPTIDASE CWLK"/>
    <property type="match status" value="1"/>
</dbReference>
<organism evidence="2 3">
    <name type="scientific">Deefgea chitinilytica</name>
    <dbReference type="NCBI Taxonomy" id="570276"/>
    <lineage>
        <taxon>Bacteria</taxon>
        <taxon>Pseudomonadati</taxon>
        <taxon>Pseudomonadota</taxon>
        <taxon>Betaproteobacteria</taxon>
        <taxon>Neisseriales</taxon>
        <taxon>Chitinibacteraceae</taxon>
        <taxon>Deefgea</taxon>
    </lineage>
</organism>
<keyword evidence="3" id="KW-1185">Reference proteome</keyword>
<evidence type="ECO:0000313" key="2">
    <source>
        <dbReference type="EMBL" id="MBM5572953.1"/>
    </source>
</evidence>
<comment type="caution">
    <text evidence="2">The sequence shown here is derived from an EMBL/GenBank/DDBJ whole genome shotgun (WGS) entry which is preliminary data.</text>
</comment>
<evidence type="ECO:0000313" key="3">
    <source>
        <dbReference type="Proteomes" id="UP001195660"/>
    </source>
</evidence>
<dbReference type="PANTHER" id="PTHR34385">
    <property type="entry name" value="D-ALANYL-D-ALANINE CARBOXYPEPTIDASE"/>
    <property type="match status" value="1"/>
</dbReference>
<dbReference type="InterPro" id="IPR052179">
    <property type="entry name" value="DD-CPase-like"/>
</dbReference>
<keyword evidence="2" id="KW-0645">Protease</keyword>
<dbReference type="EMBL" id="WOFE01000013">
    <property type="protein sequence ID" value="MBM5572953.1"/>
    <property type="molecule type" value="Genomic_DNA"/>
</dbReference>
<sequence length="184" mass="20468">MNLPPHLQTLWQQLGIEPEVLQHKALCVFDEATELVNVETAIDGRIWQLTPAAAQAWWSMQAAALHDGIDLKIASAYRASSRQVELIQKKLDAGIGIDDILQVLAPPGCSEHHTGRAVDIFTPGGPVVTEEFETTAAFAWLSEHAGEFGFTLSFPRNNPYGYVYEPWHWCFHPADAAQHLGDRR</sequence>
<dbReference type="InterPro" id="IPR009045">
    <property type="entry name" value="Zn_M74/Hedgehog-like"/>
</dbReference>
<feature type="domain" description="D-alanyl-D-alanine carboxypeptidase-like core" evidence="1">
    <location>
        <begin position="48"/>
        <end position="173"/>
    </location>
</feature>
<dbReference type="InterPro" id="IPR003709">
    <property type="entry name" value="VanY-like_core_dom"/>
</dbReference>
<protein>
    <submittedName>
        <fullName evidence="2">D-alanyl-D-alanine carboxypeptidase family protein</fullName>
    </submittedName>
</protein>
<reference evidence="2 3" key="1">
    <citation type="submission" date="2019-11" db="EMBL/GenBank/DDBJ databases">
        <title>Novel Deefgea species.</title>
        <authorList>
            <person name="Han J.-H."/>
        </authorList>
    </citation>
    <scope>NUCLEOTIDE SEQUENCE [LARGE SCALE GENOMIC DNA]</scope>
    <source>
        <strain evidence="2 3">LMG 24817</strain>
    </source>
</reference>
<dbReference type="SUPFAM" id="SSF55166">
    <property type="entry name" value="Hedgehog/DD-peptidase"/>
    <property type="match status" value="1"/>
</dbReference>
<keyword evidence="2" id="KW-0378">Hydrolase</keyword>
<dbReference type="InterPro" id="IPR058193">
    <property type="entry name" value="VanY/YodJ_core_dom"/>
</dbReference>
<dbReference type="CDD" id="cd14852">
    <property type="entry name" value="LD-carboxypeptidase"/>
    <property type="match status" value="1"/>
</dbReference>
<name>A0ABS2CFN9_9NEIS</name>
<dbReference type="GO" id="GO:0004180">
    <property type="term" value="F:carboxypeptidase activity"/>
    <property type="evidence" value="ECO:0007669"/>
    <property type="project" value="UniProtKB-KW"/>
</dbReference>
<proteinExistence type="predicted"/>
<accession>A0ABS2CFN9</accession>
<dbReference type="Proteomes" id="UP001195660">
    <property type="component" value="Unassembled WGS sequence"/>
</dbReference>
<evidence type="ECO:0000259" key="1">
    <source>
        <dbReference type="Pfam" id="PF02557"/>
    </source>
</evidence>
<gene>
    <name evidence="2" type="ORF">GM173_15380</name>
</gene>